<dbReference type="Proteomes" id="UP000183192">
    <property type="component" value="Unassembled WGS sequence"/>
</dbReference>
<accession>A0A1J4TAI1</accession>
<proteinExistence type="predicted"/>
<gene>
    <name evidence="1" type="ORF">AUJ27_00055</name>
</gene>
<name>A0A1J4TAI1_9BACT</name>
<dbReference type="EMBL" id="MNUU01000002">
    <property type="protein sequence ID" value="OIO08778.1"/>
    <property type="molecule type" value="Genomic_DNA"/>
</dbReference>
<sequence length="129" mass="15160">MLQEAINSGRQYEMFDKIRPYLDEGILNEVVAEGLESETEGKVLKLGFFWRVAMLYNDKIGLKDIKEDELDIFFRNELMPAIKKILEERGYAYKLKEIAKKSVAIVNNKQDESLNKFRKYKESRPDIYG</sequence>
<reference evidence="1 2" key="1">
    <citation type="journal article" date="2016" name="Environ. Microbiol.">
        <title>Genomic resolution of a cold subsurface aquifer community provides metabolic insights for novel microbes adapted to high CO concentrations.</title>
        <authorList>
            <person name="Probst A.J."/>
            <person name="Castelle C.J."/>
            <person name="Singh A."/>
            <person name="Brown C.T."/>
            <person name="Anantharaman K."/>
            <person name="Sharon I."/>
            <person name="Hug L.A."/>
            <person name="Burstein D."/>
            <person name="Emerson J.B."/>
            <person name="Thomas B.C."/>
            <person name="Banfield J.F."/>
        </authorList>
    </citation>
    <scope>NUCLEOTIDE SEQUENCE [LARGE SCALE GENOMIC DNA]</scope>
    <source>
        <strain evidence="1">CG1_02_37_44</strain>
    </source>
</reference>
<evidence type="ECO:0000313" key="1">
    <source>
        <dbReference type="EMBL" id="OIO08778.1"/>
    </source>
</evidence>
<organism evidence="1 2">
    <name type="scientific">Candidatus Falkowbacteria bacterium CG1_02_37_44</name>
    <dbReference type="NCBI Taxonomy" id="1805146"/>
    <lineage>
        <taxon>Bacteria</taxon>
        <taxon>Candidatus Falkowiibacteriota</taxon>
    </lineage>
</organism>
<comment type="caution">
    <text evidence="1">The sequence shown here is derived from an EMBL/GenBank/DDBJ whole genome shotgun (WGS) entry which is preliminary data.</text>
</comment>
<evidence type="ECO:0000313" key="2">
    <source>
        <dbReference type="Proteomes" id="UP000183192"/>
    </source>
</evidence>
<protein>
    <submittedName>
        <fullName evidence="1">Uncharacterized protein</fullName>
    </submittedName>
</protein>
<dbReference type="AlphaFoldDB" id="A0A1J4TAI1"/>